<name>A0A6V7KIR6_9HYME</name>
<sequence>MPSAEDTTYLYEVMPETTQDYFSSDMDLLVSQIKENLRLSTLKARSSAAHRRRPSPYLVPSRSEMRRIDEVCRLQKEKNKDDPYEKLMDLLKQGRLISEAVKKLRRRNFDDLSDSEDDEDEDIDALHRGYRRKTYYYDSEDEPLPSVYDPDI</sequence>
<protein>
    <submittedName>
        <fullName evidence="1">Uncharacterized protein</fullName>
    </submittedName>
</protein>
<proteinExistence type="predicted"/>
<reference evidence="1" key="1">
    <citation type="submission" date="2020-07" db="EMBL/GenBank/DDBJ databases">
        <authorList>
            <person name="Ferguson B K."/>
        </authorList>
    </citation>
    <scope>NUCLEOTIDE SEQUENCE</scope>
    <source>
        <strain evidence="1">L06</strain>
    </source>
</reference>
<dbReference type="EMBL" id="CADCXW020000158">
    <property type="protein sequence ID" value="CAD1562951.1"/>
    <property type="molecule type" value="Genomic_DNA"/>
</dbReference>
<accession>A0A6V7KIR6</accession>
<gene>
    <name evidence="1" type="ORF">BBRV_LOCUS78370</name>
</gene>
<organism evidence="1">
    <name type="scientific">Bracon brevicornis</name>
    <dbReference type="NCBI Taxonomy" id="1563983"/>
    <lineage>
        <taxon>Eukaryota</taxon>
        <taxon>Metazoa</taxon>
        <taxon>Ecdysozoa</taxon>
        <taxon>Arthropoda</taxon>
        <taxon>Hexapoda</taxon>
        <taxon>Insecta</taxon>
        <taxon>Pterygota</taxon>
        <taxon>Neoptera</taxon>
        <taxon>Endopterygota</taxon>
        <taxon>Hymenoptera</taxon>
        <taxon>Apocrita</taxon>
        <taxon>Ichneumonoidea</taxon>
        <taxon>Braconidae</taxon>
        <taxon>Braconinae</taxon>
        <taxon>Bracon</taxon>
    </lineage>
</organism>
<evidence type="ECO:0000313" key="1">
    <source>
        <dbReference type="EMBL" id="CAD1562951.1"/>
    </source>
</evidence>
<dbReference type="AlphaFoldDB" id="A0A6V7KIR6"/>